<dbReference type="RefSeq" id="XP_051863771.1">
    <property type="nucleotide sequence ID" value="XM_052007811.1"/>
</dbReference>
<evidence type="ECO:0000313" key="3">
    <source>
        <dbReference type="RefSeq" id="XP_051863771.1"/>
    </source>
</evidence>
<sequence length="117" mass="13011">MDNLNNYKLDDSSSSSNGISEENDINELKAQMDSVQERTMNMEALNATVQQVCEENSGQATMAQVMENQPRGDISQHFFATLMMAGAKKVKLVGQRGQLLEPHELSVELQQPPPEED</sequence>
<gene>
    <name evidence="3" type="primary">LOC127566146</name>
</gene>
<dbReference type="Proteomes" id="UP000515160">
    <property type="component" value="Chromosome X"/>
</dbReference>
<dbReference type="AlphaFoldDB" id="A0A9C6W8W2"/>
<reference evidence="3" key="1">
    <citation type="submission" date="2025-08" db="UniProtKB">
        <authorList>
            <consortium name="RefSeq"/>
        </authorList>
    </citation>
    <scope>IDENTIFICATION</scope>
    <source>
        <strain evidence="3">15112-1751.03</strain>
        <tissue evidence="3">Whole Adult</tissue>
    </source>
</reference>
<feature type="region of interest" description="Disordered" evidence="1">
    <location>
        <begin position="1"/>
        <end position="23"/>
    </location>
</feature>
<accession>A0A9C6W8W2</accession>
<organism evidence="2 3">
    <name type="scientific">Drosophila albomicans</name>
    <name type="common">Fruit fly</name>
    <dbReference type="NCBI Taxonomy" id="7291"/>
    <lineage>
        <taxon>Eukaryota</taxon>
        <taxon>Metazoa</taxon>
        <taxon>Ecdysozoa</taxon>
        <taxon>Arthropoda</taxon>
        <taxon>Hexapoda</taxon>
        <taxon>Insecta</taxon>
        <taxon>Pterygota</taxon>
        <taxon>Neoptera</taxon>
        <taxon>Endopterygota</taxon>
        <taxon>Diptera</taxon>
        <taxon>Brachycera</taxon>
        <taxon>Muscomorpha</taxon>
        <taxon>Ephydroidea</taxon>
        <taxon>Drosophilidae</taxon>
        <taxon>Drosophila</taxon>
    </lineage>
</organism>
<evidence type="ECO:0000313" key="2">
    <source>
        <dbReference type="Proteomes" id="UP000515160"/>
    </source>
</evidence>
<protein>
    <submittedName>
        <fullName evidence="3">Uncharacterized protein LOC127566146</fullName>
    </submittedName>
</protein>
<evidence type="ECO:0000256" key="1">
    <source>
        <dbReference type="SAM" id="MobiDB-lite"/>
    </source>
</evidence>
<name>A0A9C6W8W2_DROAB</name>
<dbReference type="GeneID" id="127566146"/>
<keyword evidence="2" id="KW-1185">Reference proteome</keyword>
<proteinExistence type="predicted"/>